<evidence type="ECO:0000313" key="2">
    <source>
        <dbReference type="EMBL" id="MCY0387278.1"/>
    </source>
</evidence>
<organism evidence="2 3">
    <name type="scientific">Robbsia betulipollinis</name>
    <dbReference type="NCBI Taxonomy" id="2981849"/>
    <lineage>
        <taxon>Bacteria</taxon>
        <taxon>Pseudomonadati</taxon>
        <taxon>Pseudomonadota</taxon>
        <taxon>Betaproteobacteria</taxon>
        <taxon>Burkholderiales</taxon>
        <taxon>Burkholderiaceae</taxon>
        <taxon>Robbsia</taxon>
    </lineage>
</organism>
<dbReference type="InterPro" id="IPR011990">
    <property type="entry name" value="TPR-like_helical_dom_sf"/>
</dbReference>
<keyword evidence="3" id="KW-1185">Reference proteome</keyword>
<dbReference type="Gene3D" id="1.25.40.10">
    <property type="entry name" value="Tetratricopeptide repeat domain"/>
    <property type="match status" value="1"/>
</dbReference>
<name>A0ABT3ZL62_9BURK</name>
<accession>A0ABT3ZL62</accession>
<evidence type="ECO:0000313" key="3">
    <source>
        <dbReference type="Proteomes" id="UP001082899"/>
    </source>
</evidence>
<dbReference type="EMBL" id="JAPMXC010000001">
    <property type="protein sequence ID" value="MCY0387278.1"/>
    <property type="molecule type" value="Genomic_DNA"/>
</dbReference>
<evidence type="ECO:0008006" key="4">
    <source>
        <dbReference type="Google" id="ProtNLM"/>
    </source>
</evidence>
<dbReference type="SUPFAM" id="SSF48452">
    <property type="entry name" value="TPR-like"/>
    <property type="match status" value="1"/>
</dbReference>
<comment type="caution">
    <text evidence="2">The sequence shown here is derived from an EMBL/GenBank/DDBJ whole genome shotgun (WGS) entry which is preliminary data.</text>
</comment>
<sequence>MHSPTSLPLSRHVRHAGDRARSEPRTHPQDEPDEPGDDSLTGAEIGLLTEVGFLASAAGDVERAGTIFTALMALRPRRAFPYIGLALAWLNAGKPGEAVAVFECAPPVDAAELPDLAIYHALALQLASRLGESRRVLAGIDPAGASPVVRRLAHGMGGDATGAA</sequence>
<protein>
    <recommendedName>
        <fullName evidence="4">Tetratricopeptide repeat protein</fullName>
    </recommendedName>
</protein>
<evidence type="ECO:0000256" key="1">
    <source>
        <dbReference type="SAM" id="MobiDB-lite"/>
    </source>
</evidence>
<feature type="compositionally biased region" description="Basic and acidic residues" evidence="1">
    <location>
        <begin position="15"/>
        <end position="30"/>
    </location>
</feature>
<dbReference type="RefSeq" id="WP_267847032.1">
    <property type="nucleotide sequence ID" value="NZ_JAPMXC010000001.1"/>
</dbReference>
<gene>
    <name evidence="2" type="ORF">OVY01_08525</name>
</gene>
<proteinExistence type="predicted"/>
<dbReference type="Proteomes" id="UP001082899">
    <property type="component" value="Unassembled WGS sequence"/>
</dbReference>
<reference evidence="2" key="1">
    <citation type="submission" date="2022-11" db="EMBL/GenBank/DDBJ databases">
        <title>Robbsia betulipollinis sp. nov., isolated from pollen of birch (Betula pendula).</title>
        <authorList>
            <person name="Shi H."/>
            <person name="Ambika Manirajan B."/>
            <person name="Ratering S."/>
            <person name="Geissler-Plaum R."/>
            <person name="Schnell S."/>
        </authorList>
    </citation>
    <scope>NUCLEOTIDE SEQUENCE</scope>
    <source>
        <strain evidence="2">Bb-Pol-6</strain>
    </source>
</reference>
<feature type="region of interest" description="Disordered" evidence="1">
    <location>
        <begin position="1"/>
        <end position="40"/>
    </location>
</feature>